<gene>
    <name evidence="10" type="ordered locus">STH62</name>
</gene>
<evidence type="ECO:0000259" key="9">
    <source>
        <dbReference type="Pfam" id="PF00082"/>
    </source>
</evidence>
<dbReference type="InterPro" id="IPR022398">
    <property type="entry name" value="Peptidase_S8_His-AS"/>
</dbReference>
<dbReference type="Proteomes" id="UP000000417">
    <property type="component" value="Chromosome"/>
</dbReference>
<keyword evidence="3 5" id="KW-0378">Hydrolase</keyword>
<organism evidence="10 11">
    <name type="scientific">Symbiobacterium thermophilum (strain DSM 24528 / JCM 14929 / IAM 14863 / T)</name>
    <dbReference type="NCBI Taxonomy" id="292459"/>
    <lineage>
        <taxon>Bacteria</taxon>
        <taxon>Bacillati</taxon>
        <taxon>Bacillota</taxon>
        <taxon>Clostridia</taxon>
        <taxon>Eubacteriales</taxon>
        <taxon>Symbiobacteriaceae</taxon>
        <taxon>Symbiobacterium</taxon>
    </lineage>
</organism>
<dbReference type="GO" id="GO:0004252">
    <property type="term" value="F:serine-type endopeptidase activity"/>
    <property type="evidence" value="ECO:0007669"/>
    <property type="project" value="UniProtKB-UniRule"/>
</dbReference>
<keyword evidence="11" id="KW-1185">Reference proteome</keyword>
<dbReference type="RefSeq" id="WP_011194197.1">
    <property type="nucleotide sequence ID" value="NC_006177.1"/>
</dbReference>
<accession>Q67TE6</accession>
<dbReference type="Pfam" id="PF00082">
    <property type="entry name" value="Peptidase_S8"/>
    <property type="match status" value="1"/>
</dbReference>
<dbReference type="Gene3D" id="3.40.50.200">
    <property type="entry name" value="Peptidase S8/S53 domain"/>
    <property type="match status" value="2"/>
</dbReference>
<feature type="region of interest" description="Disordered" evidence="7">
    <location>
        <begin position="33"/>
        <end position="95"/>
    </location>
</feature>
<feature type="active site" description="Charge relay system" evidence="5">
    <location>
        <position position="494"/>
    </location>
</feature>
<evidence type="ECO:0000256" key="1">
    <source>
        <dbReference type="ARBA" id="ARBA00011073"/>
    </source>
</evidence>
<feature type="active site" description="Charge relay system" evidence="5">
    <location>
        <position position="313"/>
    </location>
</feature>
<evidence type="ECO:0000256" key="8">
    <source>
        <dbReference type="SAM" id="SignalP"/>
    </source>
</evidence>
<name>Q67TE6_SYMTH</name>
<dbReference type="eggNOG" id="COG1404">
    <property type="taxonomic scope" value="Bacteria"/>
</dbReference>
<sequence>MQRPVKWAARLALLVLVAGLVTDFFPADRTVTGADEPAAGGSVSGSYTPRAPAAATEAAAEPVPAELAPVDTDMGSDGDPAVEAAGDPVETPKPVLPVPERAATVEDPAGKMALNLNAVGIPAFRAAHGVSGAGVTIAVIDSGIDPGHPDLQTTPDGRRKVVDWKDFTAEGRVVTDQVVPWGPTFTARDGRTFILPEAQSAGGRARFGYWDESKVPGRINRDLDRNGFQTDRFGVLLLDPAVPGEYTQVYVDTDNDGDFRDEVAMTVFREGGAMARLGRFRSGAVAERQLAFVVADLDAAGGWVQFGFDSLGHGTQVAGVAAAYRPDGVVGAAPGAQLMALKVITSQDQGTWFAVKEAIEYAARHGAQVINVSLGGLAVSAAGDTQASEWLSRVAQTYGVLILLAADNAGPGLSSGTTIGRANELMTIGAYYSPGMWARDYGYQVTGETVWWRSGMGPRSDGAYIPSLVAPGGSPAPSPAWLHAEGYTTAVGTSVAVPHVAGAAALLLEAARRDGLPQDGLSLKRALESGARSLPGLQSYEQGSGLLDVEAAYAALERLQPIPALTAQMAGGGEGLLARSYQPGSDAFLLTNPTDQVVQVEIASTDSWVTPRLRAAVIPPGQTRRVDLAIDPPMSPGVHSAYIVIKAPGQEIPSLRVPVTYVQPVVSAGDTSYMHSQRIAAARYHRYFIEVEPGTAELSVTARVATGPGGRPQGAVQMQVFRPDGHMVHRSEEIGYQGRGLTALFQTSDPLEGVWEVVVVALPREGMADEPAEYVLQVQSGPVVAPAPLAFALVPGDQAAVSVSLKNPGRAFTGRAVAYGLTEQDLSVPWKVVRQTGRIDEFTLPSNVARLRLEIANVMPAQGGEHLWLYRYERDRGWQPYWVAHSSGGGMVIELERVPAGYYRVFVQYDGSVPSDLRYQYRRLVAVEAYGIGAQDDGARRERGASWEVPLTFYTPVKAGRYYGCVILLDEETGASLAWLPVEVSVGESELSVTARASRLLVDRPGTVVLELKDAATGAPVDGVITVDGRRYRSRQGTVTVTVKPSSAVHALRVEADLPGYRPFSREIRLPVHQVWLGPPVVGGARAEEHAEWRSRAEWLLR</sequence>
<evidence type="ECO:0000313" key="11">
    <source>
        <dbReference type="Proteomes" id="UP000000417"/>
    </source>
</evidence>
<evidence type="ECO:0000313" key="10">
    <source>
        <dbReference type="EMBL" id="BAD39047.1"/>
    </source>
</evidence>
<feature type="signal peptide" evidence="8">
    <location>
        <begin position="1"/>
        <end position="26"/>
    </location>
</feature>
<dbReference type="PROSITE" id="PS00136">
    <property type="entry name" value="SUBTILASE_ASP"/>
    <property type="match status" value="1"/>
</dbReference>
<evidence type="ECO:0000256" key="6">
    <source>
        <dbReference type="RuleBase" id="RU003355"/>
    </source>
</evidence>
<feature type="active site" description="Charge relay system" evidence="5">
    <location>
        <position position="141"/>
    </location>
</feature>
<feature type="domain" description="Peptidase S8/S53" evidence="9">
    <location>
        <begin position="132"/>
        <end position="531"/>
    </location>
</feature>
<reference evidence="10 11" key="1">
    <citation type="journal article" date="2004" name="Nucleic Acids Res.">
        <title>Genome sequence of Symbiobacterium thermophilum, an uncultivable bacterium that depends on microbial commensalism.</title>
        <authorList>
            <person name="Ueda K."/>
            <person name="Yamashita A."/>
            <person name="Ishikawa J."/>
            <person name="Shimada M."/>
            <person name="Watsuji T."/>
            <person name="Morimura K."/>
            <person name="Ikeda H."/>
            <person name="Hattori M."/>
            <person name="Beppu T."/>
        </authorList>
    </citation>
    <scope>NUCLEOTIDE SEQUENCE [LARGE SCALE GENOMIC DNA]</scope>
    <source>
        <strain evidence="11">T / IAM 14863</strain>
    </source>
</reference>
<evidence type="ECO:0000256" key="5">
    <source>
        <dbReference type="PROSITE-ProRule" id="PRU01240"/>
    </source>
</evidence>
<comment type="similarity">
    <text evidence="1 5 6">Belongs to the peptidase S8 family.</text>
</comment>
<proteinExistence type="inferred from homology"/>
<dbReference type="InterPro" id="IPR036852">
    <property type="entry name" value="Peptidase_S8/S53_dom_sf"/>
</dbReference>
<keyword evidence="8" id="KW-0732">Signal</keyword>
<evidence type="ECO:0000256" key="4">
    <source>
        <dbReference type="ARBA" id="ARBA00022825"/>
    </source>
</evidence>
<dbReference type="STRING" id="292459.STH62"/>
<dbReference type="InterPro" id="IPR023828">
    <property type="entry name" value="Peptidase_S8_Ser-AS"/>
</dbReference>
<dbReference type="EMBL" id="AP006840">
    <property type="protein sequence ID" value="BAD39047.1"/>
    <property type="molecule type" value="Genomic_DNA"/>
</dbReference>
<dbReference type="InterPro" id="IPR050131">
    <property type="entry name" value="Peptidase_S8_subtilisin-like"/>
</dbReference>
<dbReference type="KEGG" id="sth:STH62"/>
<dbReference type="PROSITE" id="PS51892">
    <property type="entry name" value="SUBTILASE"/>
    <property type="match status" value="1"/>
</dbReference>
<dbReference type="InterPro" id="IPR000209">
    <property type="entry name" value="Peptidase_S8/S53_dom"/>
</dbReference>
<feature type="chain" id="PRO_5039447190" evidence="8">
    <location>
        <begin position="27"/>
        <end position="1102"/>
    </location>
</feature>
<keyword evidence="2 5" id="KW-0645">Protease</keyword>
<dbReference type="SUPFAM" id="SSF52743">
    <property type="entry name" value="Subtilisin-like"/>
    <property type="match status" value="1"/>
</dbReference>
<protein>
    <submittedName>
        <fullName evidence="10">Putative serine protease</fullName>
    </submittedName>
</protein>
<evidence type="ECO:0000256" key="2">
    <source>
        <dbReference type="ARBA" id="ARBA00022670"/>
    </source>
</evidence>
<dbReference type="GO" id="GO:0006508">
    <property type="term" value="P:proteolysis"/>
    <property type="evidence" value="ECO:0007669"/>
    <property type="project" value="UniProtKB-KW"/>
</dbReference>
<feature type="compositionally biased region" description="Low complexity" evidence="7">
    <location>
        <begin position="49"/>
        <end position="69"/>
    </location>
</feature>
<dbReference type="OrthoDB" id="9798386at2"/>
<dbReference type="AlphaFoldDB" id="Q67TE6"/>
<dbReference type="PANTHER" id="PTHR43806:SF11">
    <property type="entry name" value="CEREVISIN-RELATED"/>
    <property type="match status" value="1"/>
</dbReference>
<dbReference type="InterPro" id="IPR015500">
    <property type="entry name" value="Peptidase_S8_subtilisin-rel"/>
</dbReference>
<dbReference type="PROSITE" id="PS00138">
    <property type="entry name" value="SUBTILASE_SER"/>
    <property type="match status" value="1"/>
</dbReference>
<evidence type="ECO:0000256" key="7">
    <source>
        <dbReference type="SAM" id="MobiDB-lite"/>
    </source>
</evidence>
<dbReference type="PANTHER" id="PTHR43806">
    <property type="entry name" value="PEPTIDASE S8"/>
    <property type="match status" value="1"/>
</dbReference>
<dbReference type="HOGENOM" id="CLU_260492_0_0_9"/>
<dbReference type="InterPro" id="IPR023827">
    <property type="entry name" value="Peptidase_S8_Asp-AS"/>
</dbReference>
<keyword evidence="4 5" id="KW-0720">Serine protease</keyword>
<dbReference type="PROSITE" id="PS00137">
    <property type="entry name" value="SUBTILASE_HIS"/>
    <property type="match status" value="1"/>
</dbReference>
<dbReference type="PRINTS" id="PR00723">
    <property type="entry name" value="SUBTILISIN"/>
</dbReference>
<evidence type="ECO:0000256" key="3">
    <source>
        <dbReference type="ARBA" id="ARBA00022801"/>
    </source>
</evidence>